<dbReference type="PANTHER" id="PTHR36174:SF2">
    <property type="entry name" value="AMINOACYLTRANSFERASE FEMA"/>
    <property type="match status" value="1"/>
</dbReference>
<dbReference type="Gene3D" id="3.40.630.30">
    <property type="match status" value="2"/>
</dbReference>
<evidence type="ECO:0000256" key="2">
    <source>
        <dbReference type="ARBA" id="ARBA00012466"/>
    </source>
</evidence>
<evidence type="ECO:0000256" key="4">
    <source>
        <dbReference type="ARBA" id="ARBA00022490"/>
    </source>
</evidence>
<dbReference type="SUPFAM" id="SSF55729">
    <property type="entry name" value="Acyl-CoA N-acyltransferases (Nat)"/>
    <property type="match status" value="2"/>
</dbReference>
<evidence type="ECO:0000256" key="3">
    <source>
        <dbReference type="ARBA" id="ARBA00016236"/>
    </source>
</evidence>
<evidence type="ECO:0000313" key="14">
    <source>
        <dbReference type="EMBL" id="MDX8416290.1"/>
    </source>
</evidence>
<gene>
    <name evidence="14" type="ORF">MOZ64_00320</name>
</gene>
<name>A0ABU4WL58_9FIRM</name>
<dbReference type="SUPFAM" id="SSF46589">
    <property type="entry name" value="tRNA-binding arm"/>
    <property type="match status" value="1"/>
</dbReference>
<dbReference type="Proteomes" id="UP001285244">
    <property type="component" value="Unassembled WGS sequence"/>
</dbReference>
<dbReference type="InterPro" id="IPR003447">
    <property type="entry name" value="FEMABX"/>
</dbReference>
<evidence type="ECO:0000313" key="15">
    <source>
        <dbReference type="Proteomes" id="UP001285244"/>
    </source>
</evidence>
<organism evidence="14 15">
    <name type="scientific">Absicoccus intestinalis</name>
    <dbReference type="NCBI Taxonomy" id="2926319"/>
    <lineage>
        <taxon>Bacteria</taxon>
        <taxon>Bacillati</taxon>
        <taxon>Bacillota</taxon>
        <taxon>Erysipelotrichia</taxon>
        <taxon>Erysipelotrichales</taxon>
        <taxon>Erysipelotrichaceae</taxon>
        <taxon>Absicoccus</taxon>
    </lineage>
</organism>
<keyword evidence="13" id="KW-0175">Coiled coil</keyword>
<keyword evidence="8" id="KW-0012">Acyltransferase</keyword>
<evidence type="ECO:0000256" key="10">
    <source>
        <dbReference type="ARBA" id="ARBA00030706"/>
    </source>
</evidence>
<feature type="coiled-coil region" evidence="13">
    <location>
        <begin position="276"/>
        <end position="303"/>
    </location>
</feature>
<keyword evidence="4" id="KW-0963">Cytoplasm</keyword>
<proteinExistence type="inferred from homology"/>
<keyword evidence="7" id="KW-0573">Peptidoglycan synthesis</keyword>
<evidence type="ECO:0000256" key="5">
    <source>
        <dbReference type="ARBA" id="ARBA00022679"/>
    </source>
</evidence>
<comment type="catalytic activity">
    <reaction evidence="12">
        <text>beta-D-GlcNAc-(1-&gt;4)-Mur2Ac(oyl-L-Ala-D-isoglutaminyl-L-Lys-(N(6)-Gly)-D-Ala-D-Ala)-di-trans,octa-cis-undecaprenyl diphosphate + 2 glycyl-tRNA(Gly) = MurNAc-L-Ala-D-isoglutaminyl-L-Lys-(N(6)-tri-Gly)-D-Ala-D-Ala-diphospho-di-trans,octa-cis-undecaprenyl-GlcNAc + 2 tRNA(Gly) + 2 H(+)</text>
        <dbReference type="Rhea" id="RHEA:30439"/>
        <dbReference type="Rhea" id="RHEA-COMP:9664"/>
        <dbReference type="Rhea" id="RHEA-COMP:9683"/>
        <dbReference type="ChEBI" id="CHEBI:15378"/>
        <dbReference type="ChEBI" id="CHEBI:62234"/>
        <dbReference type="ChEBI" id="CHEBI:62235"/>
        <dbReference type="ChEBI" id="CHEBI:78442"/>
        <dbReference type="ChEBI" id="CHEBI:78522"/>
        <dbReference type="EC" id="2.3.2.17"/>
    </reaction>
</comment>
<dbReference type="InterPro" id="IPR010978">
    <property type="entry name" value="tRNA-bd_arm"/>
</dbReference>
<evidence type="ECO:0000256" key="12">
    <source>
        <dbReference type="ARBA" id="ARBA00047483"/>
    </source>
</evidence>
<keyword evidence="9" id="KW-0961">Cell wall biogenesis/degradation</keyword>
<keyword evidence="6" id="KW-0133">Cell shape</keyword>
<evidence type="ECO:0000256" key="6">
    <source>
        <dbReference type="ARBA" id="ARBA00022960"/>
    </source>
</evidence>
<comment type="caution">
    <text evidence="14">The sequence shown here is derived from an EMBL/GenBank/DDBJ whole genome shotgun (WGS) entry which is preliminary data.</text>
</comment>
<dbReference type="EC" id="2.3.2.17" evidence="2"/>
<comment type="similarity">
    <text evidence="1">Belongs to the FemABX family.</text>
</comment>
<evidence type="ECO:0000256" key="7">
    <source>
        <dbReference type="ARBA" id="ARBA00022984"/>
    </source>
</evidence>
<sequence>MDLIEITNDTYENWITNYPQRNFLQSSYEGKKMSQNGGHIYYLAGKEKNTIQICALLCLRPLMKRFTFAYLPRGPIYDGSHPEYLQSFYAQLKPFLKQKKCVFLETDPYIPLRQRDKDGHIVDHGWDHFDIVQQYKDMHFQQLPWKQGYDETKQCRWMSVLDLRQKTKEEVFASFSAKTRQNIRKAMRNTIQVRPLSREELPILYHMVKETGQRRNFPFFPLSYYQEQYDCFQDHAQAYYAYLDLDAYLTSLYQSMEKEKSTIQQAQDGLRLNPYSKNSKHRLQKAQANLQALDVRIKEAKQLAQTHGKELGLAAAMYIFYGQEIIYLASGSNDIYKTYKGPYALQWAMIQQAIEKGYSYYNFYGISGYFEPDQEGYGVFDFKRGFHADVIELIGNYILTISPALYKLYAIRSKKNELNGSFYFR</sequence>
<protein>
    <recommendedName>
        <fullName evidence="3">Aminoacyltransferase FemA</fullName>
        <ecNumber evidence="2">2.3.2.17</ecNumber>
    </recommendedName>
    <alternativeName>
        <fullName evidence="11">Factor essential for expression of methicillin resistance A</fullName>
    </alternativeName>
    <alternativeName>
        <fullName evidence="10">N-acetylmuramoyl-L-alanyl-D-glutamyl-L-lysyl-(N6-glycyl)-D-alanyl-D-alanine-diphosphoundecaprenyl-N-acetylglucosamine:glycine glycyltransferase</fullName>
    </alternativeName>
</protein>
<dbReference type="InterPro" id="IPR050644">
    <property type="entry name" value="PG_Glycine_Bridge_Synth"/>
</dbReference>
<dbReference type="EMBL" id="JALBUS010000001">
    <property type="protein sequence ID" value="MDX8416290.1"/>
    <property type="molecule type" value="Genomic_DNA"/>
</dbReference>
<dbReference type="Gene3D" id="1.20.58.90">
    <property type="match status" value="1"/>
</dbReference>
<dbReference type="Pfam" id="PF02388">
    <property type="entry name" value="FemAB"/>
    <property type="match status" value="1"/>
</dbReference>
<evidence type="ECO:0000256" key="8">
    <source>
        <dbReference type="ARBA" id="ARBA00023315"/>
    </source>
</evidence>
<dbReference type="PANTHER" id="PTHR36174">
    <property type="entry name" value="LIPID II:GLYCINE GLYCYLTRANSFERASE"/>
    <property type="match status" value="1"/>
</dbReference>
<dbReference type="RefSeq" id="WP_320324628.1">
    <property type="nucleotide sequence ID" value="NZ_JALBUS010000001.1"/>
</dbReference>
<evidence type="ECO:0000256" key="11">
    <source>
        <dbReference type="ARBA" id="ARBA00032233"/>
    </source>
</evidence>
<evidence type="ECO:0000256" key="1">
    <source>
        <dbReference type="ARBA" id="ARBA00009943"/>
    </source>
</evidence>
<reference evidence="14 15" key="1">
    <citation type="submission" date="2022-03" db="EMBL/GenBank/DDBJ databases">
        <title>Novel taxa within the pig intestine.</title>
        <authorList>
            <person name="Wylensek D."/>
            <person name="Bishof K."/>
            <person name="Afrizal A."/>
            <person name="Clavel T."/>
        </authorList>
    </citation>
    <scope>NUCLEOTIDE SEQUENCE [LARGE SCALE GENOMIC DNA]</scope>
    <source>
        <strain evidence="14 15">Cla-KB-P134</strain>
    </source>
</reference>
<evidence type="ECO:0000256" key="13">
    <source>
        <dbReference type="SAM" id="Coils"/>
    </source>
</evidence>
<accession>A0ABU4WL58</accession>
<keyword evidence="5" id="KW-0808">Transferase</keyword>
<dbReference type="PROSITE" id="PS51191">
    <property type="entry name" value="FEMABX"/>
    <property type="match status" value="1"/>
</dbReference>
<keyword evidence="15" id="KW-1185">Reference proteome</keyword>
<evidence type="ECO:0000256" key="9">
    <source>
        <dbReference type="ARBA" id="ARBA00023316"/>
    </source>
</evidence>
<dbReference type="InterPro" id="IPR016181">
    <property type="entry name" value="Acyl_CoA_acyltransferase"/>
</dbReference>